<dbReference type="GO" id="GO:0005643">
    <property type="term" value="C:nuclear pore"/>
    <property type="evidence" value="ECO:0007669"/>
    <property type="project" value="TreeGrafter"/>
</dbReference>
<feature type="signal peptide" evidence="1">
    <location>
        <begin position="1"/>
        <end position="21"/>
    </location>
</feature>
<protein>
    <recommendedName>
        <fullName evidence="6">Nuclear pore membrane glycoprotein 210</fullName>
    </recommendedName>
</protein>
<keyword evidence="1" id="KW-0732">Signal</keyword>
<dbReference type="InterPro" id="IPR045197">
    <property type="entry name" value="NUP210-like"/>
</dbReference>
<dbReference type="PANTHER" id="PTHR23019:SF0">
    <property type="entry name" value="NUCLEAR PORE MEMBRANE GLYCOPROTEIN 210"/>
    <property type="match status" value="1"/>
</dbReference>
<evidence type="ECO:0008006" key="6">
    <source>
        <dbReference type="Google" id="ProtNLM"/>
    </source>
</evidence>
<dbReference type="InterPro" id="IPR055096">
    <property type="entry name" value="Ig_NUP210_1st"/>
</dbReference>
<evidence type="ECO:0000259" key="3">
    <source>
        <dbReference type="Pfam" id="PF22969"/>
    </source>
</evidence>
<keyword evidence="5" id="KW-1185">Reference proteome</keyword>
<feature type="domain" description="NUP210 Ig-like" evidence="2">
    <location>
        <begin position="22"/>
        <end position="112"/>
    </location>
</feature>
<evidence type="ECO:0000313" key="4">
    <source>
        <dbReference type="EMBL" id="VVC93233.1"/>
    </source>
</evidence>
<dbReference type="Pfam" id="PF22967">
    <property type="entry name" value="Ig_NUP210_1st"/>
    <property type="match status" value="1"/>
</dbReference>
<sequence>MASTGGYFLCVFLTFIFLCDGAKINTPRVLLPWFENRNVNFTFEIIEGGCYTWSLSRDDIIDLEPIYDDTWGHCSRSARVSVSKSCVPPGSVIILAEELNSNEIIRGDVDIDKISFLKIISTTWKLYLEEAPEAFEVIAYDEQGNKFSTLEGIDFDWRIENTGSTLNDDPIVDLVPWTKTDYEAPKGISELEARGLHAHSVLLYGKAMGDSKVTVCLQSICTDFTLQVIASVVLNPATAYIAPGDALQYKVIRAKAGRLTVQNVADTMYNIKVDKSPIAILEDALSIVRGKELGTTAVHLMSGSTEVATGILNVVQPYSIRVNIRPPGLLIEGEEFTIYCLLLDGDGHALTAGPDVLIRLSVEGDANVELLRSTENGTLTNAVAQNSGKFTVVQGQTSGFAISPLQIVPPEMYVAWTDSKQILSAIPELVQVSSSGHARVSRPHHLHIALSATHPATGELFNFHRCDCNSFAVSLLDGPEPFNVTAVPWIEPLVRVSRGRAGEVARITVTAAPALVWPAAAALLTGATVPKGDTQLQLSSEMEGEVETAELDVSCAIWLRPGQDVSLKVTLLDSASRELLDEQGPQMSWEVQPNHIGIEFKSADRLFVETNPEYDPVPVPMSYYQVLSAGENAIGWSGMLKASIPDATATIQAKVVAPLSCQPTKVNIAWENESPPNISVVMGGSGRYAVETPKGVSARIENNALSAILPAPGSYELVVNIEEVMSVEVTSARAVSVGGCVPVSALARSSAGRPLAARRGEWRTSPNVAVRGEALCGLSEGAATVRAGIAGMWSPELEVSPSGVVHGVSLGTSRIKLIALDNTDVELATAEAVVETLLVGRPGRVWLEAGGLSTHALAALVPAPRATWSLRDAALATLHSTHAAHATAEGLSIRVVPLKPGLITIDVKIRNLGQMSESRSWDSTIEIFGIADIVPSVEGLKTGFVSDRLSVAVGATVKLNSVPRSTWVAYEDGAFDMRPNGELIALKPGRGVALARHRDERNNIDRETVVHVEVAIPQYCTAEPSNDEDSSIRVVLRDHIGRELVAPQANVSVLPPYSAHIRRSNSFAICLEGVGWRPSSAGVQVLAGAGVSLALLTRDTSGRHVLKLDRPPIQFTIHQMEFLPGDWPSSFVPIAIGSELTSNPLLCSEDQKYALLGLEVELPYICRTKPPHTAMSILDIPAGQLGCSIIQSSEITQPQEIDLCAEWGVFKTCTKVQLLPRIQILDTKISLLNPPATFTILGHPRTLKQIRITTSPGLRVEQTVKDSEMIVLVQSDSASCGHGSIKTPEKGANAVTNGASTYSVARYTAESYEELVKKSLCLEWSGSTNLWRH</sequence>
<name>A0A5E4Q794_9NEOP</name>
<dbReference type="PANTHER" id="PTHR23019">
    <property type="entry name" value="NUCLEAR PORE MEMBRANE GLYCOPROTEIN GP210-RELATED"/>
    <property type="match status" value="1"/>
</dbReference>
<evidence type="ECO:0000259" key="2">
    <source>
        <dbReference type="Pfam" id="PF22967"/>
    </source>
</evidence>
<evidence type="ECO:0000313" key="5">
    <source>
        <dbReference type="Proteomes" id="UP000324832"/>
    </source>
</evidence>
<dbReference type="Pfam" id="PF22969">
    <property type="entry name" value="Ig_NUP210_2nd"/>
    <property type="match status" value="1"/>
</dbReference>
<dbReference type="EMBL" id="FZQP02001560">
    <property type="protein sequence ID" value="VVC93233.1"/>
    <property type="molecule type" value="Genomic_DNA"/>
</dbReference>
<organism evidence="4 5">
    <name type="scientific">Leptidea sinapis</name>
    <dbReference type="NCBI Taxonomy" id="189913"/>
    <lineage>
        <taxon>Eukaryota</taxon>
        <taxon>Metazoa</taxon>
        <taxon>Ecdysozoa</taxon>
        <taxon>Arthropoda</taxon>
        <taxon>Hexapoda</taxon>
        <taxon>Insecta</taxon>
        <taxon>Pterygota</taxon>
        <taxon>Neoptera</taxon>
        <taxon>Endopterygota</taxon>
        <taxon>Lepidoptera</taxon>
        <taxon>Glossata</taxon>
        <taxon>Ditrysia</taxon>
        <taxon>Papilionoidea</taxon>
        <taxon>Pieridae</taxon>
        <taxon>Dismorphiinae</taxon>
        <taxon>Leptidea</taxon>
    </lineage>
</organism>
<dbReference type="Proteomes" id="UP000324832">
    <property type="component" value="Unassembled WGS sequence"/>
</dbReference>
<dbReference type="InterPro" id="IPR055097">
    <property type="entry name" value="Ig_NUP210_2nd"/>
</dbReference>
<proteinExistence type="predicted"/>
<feature type="domain" description="NUP210 Ig-like" evidence="3">
    <location>
        <begin position="121"/>
        <end position="219"/>
    </location>
</feature>
<accession>A0A5E4Q794</accession>
<feature type="chain" id="PRO_5023017112" description="Nuclear pore membrane glycoprotein 210" evidence="1">
    <location>
        <begin position="22"/>
        <end position="1333"/>
    </location>
</feature>
<gene>
    <name evidence="4" type="ORF">LSINAPIS_LOCUS5466</name>
</gene>
<evidence type="ECO:0000256" key="1">
    <source>
        <dbReference type="SAM" id="SignalP"/>
    </source>
</evidence>
<reference evidence="4 5" key="1">
    <citation type="submission" date="2017-07" db="EMBL/GenBank/DDBJ databases">
        <authorList>
            <person name="Talla V."/>
            <person name="Backstrom N."/>
        </authorList>
    </citation>
    <scope>NUCLEOTIDE SEQUENCE [LARGE SCALE GENOMIC DNA]</scope>
</reference>